<keyword evidence="3" id="KW-0472">Membrane</keyword>
<keyword evidence="6" id="KW-1185">Reference proteome</keyword>
<name>A0A316UVR2_9BASI</name>
<dbReference type="OrthoDB" id="532630at2759"/>
<feature type="region of interest" description="Disordered" evidence="4">
    <location>
        <begin position="59"/>
        <end position="80"/>
    </location>
</feature>
<evidence type="ECO:0000313" key="5">
    <source>
        <dbReference type="EMBL" id="PWN29380.1"/>
    </source>
</evidence>
<dbReference type="Proteomes" id="UP000245884">
    <property type="component" value="Unassembled WGS sequence"/>
</dbReference>
<evidence type="ECO:0000256" key="1">
    <source>
        <dbReference type="ARBA" id="ARBA00007347"/>
    </source>
</evidence>
<dbReference type="RefSeq" id="XP_025363992.1">
    <property type="nucleotide sequence ID" value="XM_025508052.1"/>
</dbReference>
<comment type="similarity">
    <text evidence="1 3">Belongs to the CMC family.</text>
</comment>
<keyword evidence="2" id="KW-1015">Disulfide bond</keyword>
<dbReference type="EMBL" id="KZ819663">
    <property type="protein sequence ID" value="PWN29380.1"/>
    <property type="molecule type" value="Genomic_DNA"/>
</dbReference>
<dbReference type="GO" id="GO:0005743">
    <property type="term" value="C:mitochondrial inner membrane"/>
    <property type="evidence" value="ECO:0007669"/>
    <property type="project" value="UniProtKB-SubCell"/>
</dbReference>
<keyword evidence="3" id="KW-0999">Mitochondrion inner membrane</keyword>
<dbReference type="InterPro" id="IPR013892">
    <property type="entry name" value="Cyt_c_biogenesis_Cmc1-like"/>
</dbReference>
<organism evidence="5 6">
    <name type="scientific">Jaminaea rosea</name>
    <dbReference type="NCBI Taxonomy" id="1569628"/>
    <lineage>
        <taxon>Eukaryota</taxon>
        <taxon>Fungi</taxon>
        <taxon>Dikarya</taxon>
        <taxon>Basidiomycota</taxon>
        <taxon>Ustilaginomycotina</taxon>
        <taxon>Exobasidiomycetes</taxon>
        <taxon>Microstromatales</taxon>
        <taxon>Microstromatales incertae sedis</taxon>
        <taxon>Jaminaea</taxon>
    </lineage>
</organism>
<sequence length="80" mass="9251">MHPHLVQGKQQKCGDLIAALDECHNRGLMARMTGACNDIKHRLNMCLREERLERTAKHVEESKAKREAKQKVWAKIDEES</sequence>
<dbReference type="GeneID" id="37029875"/>
<evidence type="ECO:0000256" key="3">
    <source>
        <dbReference type="RuleBase" id="RU364104"/>
    </source>
</evidence>
<evidence type="ECO:0000313" key="6">
    <source>
        <dbReference type="Proteomes" id="UP000245884"/>
    </source>
</evidence>
<reference evidence="5 6" key="1">
    <citation type="journal article" date="2018" name="Mol. Biol. Evol.">
        <title>Broad Genomic Sampling Reveals a Smut Pathogenic Ancestry of the Fungal Clade Ustilaginomycotina.</title>
        <authorList>
            <person name="Kijpornyongpan T."/>
            <person name="Mondo S.J."/>
            <person name="Barry K."/>
            <person name="Sandor L."/>
            <person name="Lee J."/>
            <person name="Lipzen A."/>
            <person name="Pangilinan J."/>
            <person name="LaButti K."/>
            <person name="Hainaut M."/>
            <person name="Henrissat B."/>
            <person name="Grigoriev I.V."/>
            <person name="Spatafora J.W."/>
            <person name="Aime M.C."/>
        </authorList>
    </citation>
    <scope>NUCLEOTIDE SEQUENCE [LARGE SCALE GENOMIC DNA]</scope>
    <source>
        <strain evidence="5 6">MCA 5214</strain>
    </source>
</reference>
<evidence type="ECO:0000256" key="2">
    <source>
        <dbReference type="ARBA" id="ARBA00023157"/>
    </source>
</evidence>
<proteinExistence type="inferred from homology"/>
<accession>A0A316UVR2</accession>
<dbReference type="Pfam" id="PF08583">
    <property type="entry name" value="Cmc1"/>
    <property type="match status" value="1"/>
</dbReference>
<dbReference type="AlphaFoldDB" id="A0A316UVR2"/>
<evidence type="ECO:0000256" key="4">
    <source>
        <dbReference type="SAM" id="MobiDB-lite"/>
    </source>
</evidence>
<keyword evidence="3" id="KW-0496">Mitochondrion</keyword>
<protein>
    <recommendedName>
        <fullName evidence="3">COX assembly mitochondrial protein</fullName>
    </recommendedName>
</protein>
<comment type="subcellular location">
    <subcellularLocation>
        <location evidence="3">Mitochondrion inner membrane</location>
    </subcellularLocation>
</comment>
<comment type="function">
    <text evidence="3">Required for mitochondrial cytochrome c oxidase (COX) assembly and respiration.</text>
</comment>
<keyword evidence="3" id="KW-0143">Chaperone</keyword>
<dbReference type="STRING" id="1569628.A0A316UVR2"/>
<gene>
    <name evidence="5" type="ORF">BDZ90DRAFT_258304</name>
</gene>